<accession>A0AAD7NWZ5</accession>
<dbReference type="AlphaFoldDB" id="A0AAD7NWZ5"/>
<gene>
    <name evidence="1" type="ORF">DFH07DRAFT_795476</name>
</gene>
<proteinExistence type="predicted"/>
<dbReference type="EMBL" id="JARJLG010000008">
    <property type="protein sequence ID" value="KAJ7778656.1"/>
    <property type="molecule type" value="Genomic_DNA"/>
</dbReference>
<reference evidence="1" key="1">
    <citation type="submission" date="2023-03" db="EMBL/GenBank/DDBJ databases">
        <title>Massive genome expansion in bonnet fungi (Mycena s.s.) driven by repeated elements and novel gene families across ecological guilds.</title>
        <authorList>
            <consortium name="Lawrence Berkeley National Laboratory"/>
            <person name="Harder C.B."/>
            <person name="Miyauchi S."/>
            <person name="Viragh M."/>
            <person name="Kuo A."/>
            <person name="Thoen E."/>
            <person name="Andreopoulos B."/>
            <person name="Lu D."/>
            <person name="Skrede I."/>
            <person name="Drula E."/>
            <person name="Henrissat B."/>
            <person name="Morin E."/>
            <person name="Kohler A."/>
            <person name="Barry K."/>
            <person name="LaButti K."/>
            <person name="Morin E."/>
            <person name="Salamov A."/>
            <person name="Lipzen A."/>
            <person name="Mereny Z."/>
            <person name="Hegedus B."/>
            <person name="Baldrian P."/>
            <person name="Stursova M."/>
            <person name="Weitz H."/>
            <person name="Taylor A."/>
            <person name="Grigoriev I.V."/>
            <person name="Nagy L.G."/>
            <person name="Martin F."/>
            <person name="Kauserud H."/>
        </authorList>
    </citation>
    <scope>NUCLEOTIDE SEQUENCE</scope>
    <source>
        <strain evidence="1">CBHHK188m</strain>
    </source>
</reference>
<protein>
    <submittedName>
        <fullName evidence="1">Uncharacterized protein</fullName>
    </submittedName>
</protein>
<evidence type="ECO:0000313" key="1">
    <source>
        <dbReference type="EMBL" id="KAJ7778656.1"/>
    </source>
</evidence>
<comment type="caution">
    <text evidence="1">The sequence shown here is derived from an EMBL/GenBank/DDBJ whole genome shotgun (WGS) entry which is preliminary data.</text>
</comment>
<name>A0AAD7NWZ5_9AGAR</name>
<dbReference type="Proteomes" id="UP001215280">
    <property type="component" value="Unassembled WGS sequence"/>
</dbReference>
<organism evidence="1 2">
    <name type="scientific">Mycena maculata</name>
    <dbReference type="NCBI Taxonomy" id="230809"/>
    <lineage>
        <taxon>Eukaryota</taxon>
        <taxon>Fungi</taxon>
        <taxon>Dikarya</taxon>
        <taxon>Basidiomycota</taxon>
        <taxon>Agaricomycotina</taxon>
        <taxon>Agaricomycetes</taxon>
        <taxon>Agaricomycetidae</taxon>
        <taxon>Agaricales</taxon>
        <taxon>Marasmiineae</taxon>
        <taxon>Mycenaceae</taxon>
        <taxon>Mycena</taxon>
    </lineage>
</organism>
<sequence length="363" mass="40666">MLSRNAAGGTLLPLYLFPLSSVWPSPGNMRVTVAHSITASAAISFSNVETASGRLSGVKTGRLMRIRRGSRLARAGTTQLPLWYRMIMSSSKGRIFYTSKSADRGGLLGPSPFHGRAYSIRLHRLLDNSNSNVGELTSSEDSILNVMVSPAHQIRTMKHIQFSVAARSEDQPFYCITSQSLCLHQTGHDPPPFPLLDFYNCHRHMLLDTPVLLRCAGKLGHLRHGSRSRRRVQRHDRQILDCRQLPDRGGVKALDGLEERCGGHAPPVEFDRDIGGDVVLERRERERHVIRREEHPLEEEVDEFAQGLIWRGLVGLHCHWENCSKMYCGMVLRSSGARILFEIAAFGRCFAGGCLHKPLNNCR</sequence>
<evidence type="ECO:0000313" key="2">
    <source>
        <dbReference type="Proteomes" id="UP001215280"/>
    </source>
</evidence>
<keyword evidence="2" id="KW-1185">Reference proteome</keyword>